<dbReference type="AlphaFoldDB" id="A0A024GNS2"/>
<gene>
    <name evidence="1" type="ORF">BN9_094890</name>
</gene>
<evidence type="ECO:0000313" key="1">
    <source>
        <dbReference type="EMBL" id="CCI48405.1"/>
    </source>
</evidence>
<reference evidence="1 2" key="1">
    <citation type="submission" date="2012-05" db="EMBL/GenBank/DDBJ databases">
        <title>Recombination and specialization in a pathogen metapopulation.</title>
        <authorList>
            <person name="Gardiner A."/>
            <person name="Kemen E."/>
            <person name="Schultz-Larsen T."/>
            <person name="MacLean D."/>
            <person name="Van Oosterhout C."/>
            <person name="Jones J.D.G."/>
        </authorList>
    </citation>
    <scope>NUCLEOTIDE SEQUENCE [LARGE SCALE GENOMIC DNA]</scope>
    <source>
        <strain evidence="1 2">Ac Nc2</strain>
    </source>
</reference>
<sequence length="276" mass="31120">MDSIRCPDAEKGSATFLFVLERFRVYCALSGSRVASFATRVSSEKLEYLRHLIQDARKLYKLQSRVLKWSELTQGFAYFTTSFLEAKKCRIFPISPEILLASIKQRGIIGIYLSAKKKLMGSIILIAKSCSPGRKHYDTSGSMGKGCIVKFYSTQYIGATCSNKIDPAREFIISKVIVSKKSMSIVLATWIIPLVQFDFALQITRLLRGKLMLKKIEVLDNLTGICSKTERLSSSLSVICFLRLINHGHYRRISVQDRRPIGCDGKLCPAITQAWL</sequence>
<dbReference type="Proteomes" id="UP000053237">
    <property type="component" value="Unassembled WGS sequence"/>
</dbReference>
<keyword evidence="2" id="KW-1185">Reference proteome</keyword>
<evidence type="ECO:0000313" key="2">
    <source>
        <dbReference type="Proteomes" id="UP000053237"/>
    </source>
</evidence>
<organism evidence="1 2">
    <name type="scientific">Albugo candida</name>
    <dbReference type="NCBI Taxonomy" id="65357"/>
    <lineage>
        <taxon>Eukaryota</taxon>
        <taxon>Sar</taxon>
        <taxon>Stramenopiles</taxon>
        <taxon>Oomycota</taxon>
        <taxon>Peronosporomycetes</taxon>
        <taxon>Albuginales</taxon>
        <taxon>Albuginaceae</taxon>
        <taxon>Albugo</taxon>
    </lineage>
</organism>
<dbReference type="InParanoid" id="A0A024GNS2"/>
<accession>A0A024GNS2</accession>
<protein>
    <submittedName>
        <fullName evidence="1">Uncharacterized protein</fullName>
    </submittedName>
</protein>
<proteinExistence type="predicted"/>
<comment type="caution">
    <text evidence="1">The sequence shown here is derived from an EMBL/GenBank/DDBJ whole genome shotgun (WGS) entry which is preliminary data.</text>
</comment>
<name>A0A024GNS2_9STRA</name>
<dbReference type="EMBL" id="CAIX01000222">
    <property type="protein sequence ID" value="CCI48405.1"/>
    <property type="molecule type" value="Genomic_DNA"/>
</dbReference>